<dbReference type="EMBL" id="LYPB01000048">
    <property type="protein sequence ID" value="OAS21570.1"/>
    <property type="molecule type" value="Genomic_DNA"/>
</dbReference>
<dbReference type="STRING" id="1850517.A8708_16715"/>
<evidence type="ECO:0000313" key="3">
    <source>
        <dbReference type="EMBL" id="OAS21570.1"/>
    </source>
</evidence>
<evidence type="ECO:0000313" key="4">
    <source>
        <dbReference type="Proteomes" id="UP000078454"/>
    </source>
</evidence>
<proteinExistence type="inferred from homology"/>
<comment type="caution">
    <text evidence="3">The sequence shown here is derived from an EMBL/GenBank/DDBJ whole genome shotgun (WGS) entry which is preliminary data.</text>
</comment>
<name>A0A198AKF7_9BACL</name>
<gene>
    <name evidence="3" type="ORF">A8708_16715</name>
</gene>
<protein>
    <recommendedName>
        <fullName evidence="2">Barstar (barnase inhibitor) domain-containing protein</fullName>
    </recommendedName>
</protein>
<dbReference type="RefSeq" id="WP_068662431.1">
    <property type="nucleotide sequence ID" value="NZ_LYPB01000048.1"/>
</dbReference>
<keyword evidence="4" id="KW-1185">Reference proteome</keyword>
<dbReference type="Pfam" id="PF01337">
    <property type="entry name" value="Barstar"/>
    <property type="match status" value="1"/>
</dbReference>
<dbReference type="SUPFAM" id="SSF52038">
    <property type="entry name" value="Barstar-related"/>
    <property type="match status" value="1"/>
</dbReference>
<dbReference type="OrthoDB" id="72213at2"/>
<dbReference type="AlphaFoldDB" id="A0A198AKF7"/>
<comment type="similarity">
    <text evidence="1">Belongs to the barstar family.</text>
</comment>
<sequence length="129" mass="14465">MSKTFIIDGSTISNFEDFCREFSDAVLSGKHKWNGNLDAFNDILSGGFGDIEDDETFSIFLKNSSKLKESLGYTETVKLLEERLLGCHPSNVPLVAEELRQAKNGVGPTIFDWLQEIISDHEHITIILD</sequence>
<dbReference type="InterPro" id="IPR035905">
    <property type="entry name" value="Barstar-like_sf"/>
</dbReference>
<dbReference type="Proteomes" id="UP000078454">
    <property type="component" value="Unassembled WGS sequence"/>
</dbReference>
<evidence type="ECO:0000259" key="2">
    <source>
        <dbReference type="Pfam" id="PF01337"/>
    </source>
</evidence>
<feature type="domain" description="Barstar (barnase inhibitor)" evidence="2">
    <location>
        <begin position="3"/>
        <end position="81"/>
    </location>
</feature>
<reference evidence="3 4" key="1">
    <citation type="submission" date="2016-05" db="EMBL/GenBank/DDBJ databases">
        <title>Paenibacillus sp. 1ZS3-15 nov., isolated from the rhizosphere soil.</title>
        <authorList>
            <person name="Zhang X.X."/>
            <person name="Zhang J."/>
        </authorList>
    </citation>
    <scope>NUCLEOTIDE SEQUENCE [LARGE SCALE GENOMIC DNA]</scope>
    <source>
        <strain evidence="3 4">1ZS3-15</strain>
    </source>
</reference>
<dbReference type="Gene3D" id="3.30.370.10">
    <property type="entry name" value="Barstar-like"/>
    <property type="match status" value="1"/>
</dbReference>
<organism evidence="3 4">
    <name type="scientific">Paenibacillus oryzisoli</name>
    <dbReference type="NCBI Taxonomy" id="1850517"/>
    <lineage>
        <taxon>Bacteria</taxon>
        <taxon>Bacillati</taxon>
        <taxon>Bacillota</taxon>
        <taxon>Bacilli</taxon>
        <taxon>Bacillales</taxon>
        <taxon>Paenibacillaceae</taxon>
        <taxon>Paenibacillus</taxon>
    </lineage>
</organism>
<evidence type="ECO:0000256" key="1">
    <source>
        <dbReference type="ARBA" id="ARBA00006845"/>
    </source>
</evidence>
<accession>A0A198AKF7</accession>
<dbReference type="InterPro" id="IPR000468">
    <property type="entry name" value="Barstar"/>
</dbReference>